<dbReference type="SMART" id="SM00648">
    <property type="entry name" value="SWAP"/>
    <property type="match status" value="2"/>
</dbReference>
<reference evidence="3 4" key="1">
    <citation type="journal article" date="2019" name="Genome Biol. Evol.">
        <title>Nanopore Sequencing Significantly Improves Genome Assembly of the Protozoan Parasite Trypanosoma cruzi.</title>
        <authorList>
            <person name="Diaz-Viraque F."/>
            <person name="Pita S."/>
            <person name="Greif G."/>
            <person name="de Souza R.C.M."/>
            <person name="Iraola G."/>
            <person name="Robello C."/>
        </authorList>
    </citation>
    <scope>NUCLEOTIDE SEQUENCE [LARGE SCALE GENOMIC DNA]</scope>
    <source>
        <strain evidence="3 4">Berenice</strain>
    </source>
</reference>
<dbReference type="Proteomes" id="UP000583944">
    <property type="component" value="Unassembled WGS sequence"/>
</dbReference>
<name>A0A7J6Y6S7_TRYCR</name>
<feature type="compositionally biased region" description="Basic and acidic residues" evidence="1">
    <location>
        <begin position="410"/>
        <end position="419"/>
    </location>
</feature>
<dbReference type="GO" id="GO:0003723">
    <property type="term" value="F:RNA binding"/>
    <property type="evidence" value="ECO:0007669"/>
    <property type="project" value="InterPro"/>
</dbReference>
<dbReference type="GO" id="GO:0005686">
    <property type="term" value="C:U2 snRNP"/>
    <property type="evidence" value="ECO:0007669"/>
    <property type="project" value="TreeGrafter"/>
</dbReference>
<evidence type="ECO:0000259" key="2">
    <source>
        <dbReference type="PROSITE" id="PS50128"/>
    </source>
</evidence>
<dbReference type="VEuPathDB" id="TriTrypDB:ECC02_004961"/>
<feature type="region of interest" description="Disordered" evidence="1">
    <location>
        <begin position="393"/>
        <end position="495"/>
    </location>
</feature>
<feature type="compositionally biased region" description="Low complexity" evidence="1">
    <location>
        <begin position="93"/>
        <end position="109"/>
    </location>
</feature>
<dbReference type="PANTHER" id="PTHR15316">
    <property type="entry name" value="SPLICEOSOME ASSOCIATED PROTEIN 114/SWAP SPLICING FACTOR-RELATED"/>
    <property type="match status" value="1"/>
</dbReference>
<dbReference type="GO" id="GO:0000381">
    <property type="term" value="P:regulation of alternative mRNA splicing, via spliceosome"/>
    <property type="evidence" value="ECO:0007669"/>
    <property type="project" value="TreeGrafter"/>
</dbReference>
<dbReference type="GO" id="GO:0045292">
    <property type="term" value="P:mRNA cis splicing, via spliceosome"/>
    <property type="evidence" value="ECO:0007669"/>
    <property type="project" value="InterPro"/>
</dbReference>
<evidence type="ECO:0000256" key="1">
    <source>
        <dbReference type="SAM" id="MobiDB-lite"/>
    </source>
</evidence>
<accession>A0A7J6Y6S7</accession>
<gene>
    <name evidence="3" type="ORF">ECC02_004961</name>
</gene>
<organism evidence="3 4">
    <name type="scientific">Trypanosoma cruzi</name>
    <dbReference type="NCBI Taxonomy" id="5693"/>
    <lineage>
        <taxon>Eukaryota</taxon>
        <taxon>Discoba</taxon>
        <taxon>Euglenozoa</taxon>
        <taxon>Kinetoplastea</taxon>
        <taxon>Metakinetoplastina</taxon>
        <taxon>Trypanosomatida</taxon>
        <taxon>Trypanosomatidae</taxon>
        <taxon>Trypanosoma</taxon>
        <taxon>Schizotrypanum</taxon>
    </lineage>
</organism>
<proteinExistence type="predicted"/>
<feature type="compositionally biased region" description="Basic and acidic residues" evidence="1">
    <location>
        <begin position="429"/>
        <end position="441"/>
    </location>
</feature>
<feature type="region of interest" description="Disordered" evidence="1">
    <location>
        <begin position="122"/>
        <end position="141"/>
    </location>
</feature>
<dbReference type="SUPFAM" id="SSF109905">
    <property type="entry name" value="Surp module (SWAP domain)"/>
    <property type="match status" value="1"/>
</dbReference>
<evidence type="ECO:0000313" key="4">
    <source>
        <dbReference type="Proteomes" id="UP000583944"/>
    </source>
</evidence>
<feature type="compositionally biased region" description="Basic and acidic residues" evidence="1">
    <location>
        <begin position="478"/>
        <end position="495"/>
    </location>
</feature>
<dbReference type="PROSITE" id="PS50128">
    <property type="entry name" value="SURP"/>
    <property type="match status" value="1"/>
</dbReference>
<feature type="compositionally biased region" description="Basic and acidic residues" evidence="1">
    <location>
        <begin position="127"/>
        <end position="141"/>
    </location>
</feature>
<evidence type="ECO:0000313" key="3">
    <source>
        <dbReference type="EMBL" id="KAF5221980.1"/>
    </source>
</evidence>
<dbReference type="VEuPathDB" id="TriTrypDB:BCY84_21227"/>
<feature type="compositionally biased region" description="Basic and acidic residues" evidence="1">
    <location>
        <begin position="79"/>
        <end position="89"/>
    </location>
</feature>
<comment type="caution">
    <text evidence="3">The sequence shown here is derived from an EMBL/GenBank/DDBJ whole genome shotgun (WGS) entry which is preliminary data.</text>
</comment>
<dbReference type="GO" id="GO:0071004">
    <property type="term" value="C:U2-type prespliceosome"/>
    <property type="evidence" value="ECO:0007669"/>
    <property type="project" value="TreeGrafter"/>
</dbReference>
<feature type="compositionally biased region" description="Low complexity" evidence="1">
    <location>
        <begin position="324"/>
        <end position="350"/>
    </location>
</feature>
<dbReference type="InterPro" id="IPR045146">
    <property type="entry name" value="SF3A1"/>
</dbReference>
<dbReference type="InterPro" id="IPR000061">
    <property type="entry name" value="Surp"/>
</dbReference>
<dbReference type="PANTHER" id="PTHR15316:SF12">
    <property type="entry name" value="SURP MOTIF DOMAIN-CONTAINING PROTEIN"/>
    <property type="match status" value="1"/>
</dbReference>
<dbReference type="InterPro" id="IPR035967">
    <property type="entry name" value="SWAP/Surp_sf"/>
</dbReference>
<feature type="region of interest" description="Disordered" evidence="1">
    <location>
        <begin position="313"/>
        <end position="350"/>
    </location>
</feature>
<dbReference type="GO" id="GO:0071013">
    <property type="term" value="C:catalytic step 2 spliceosome"/>
    <property type="evidence" value="ECO:0007669"/>
    <property type="project" value="TreeGrafter"/>
</dbReference>
<feature type="region of interest" description="Disordered" evidence="1">
    <location>
        <begin position="79"/>
        <end position="109"/>
    </location>
</feature>
<dbReference type="Pfam" id="PF01805">
    <property type="entry name" value="Surp"/>
    <property type="match status" value="1"/>
</dbReference>
<dbReference type="AlphaFoldDB" id="A0A7J6Y6S7"/>
<dbReference type="Gene3D" id="1.10.10.790">
    <property type="entry name" value="Surp module"/>
    <property type="match status" value="1"/>
</dbReference>
<feature type="domain" description="SURP motif" evidence="2">
    <location>
        <begin position="182"/>
        <end position="224"/>
    </location>
</feature>
<sequence>MATEDDTTPGIIAPGPELRAKIEKSAASLAKRDKRKAEEMMAKVLASQKREEFLYFEMTHVFYPFFLQKLNEYRAHPELIPTDEKKDPSQGKTTTTAPTTNGNAVTTQGAASTLTTTTTTIKAGGIVRREGGTAARHDPKRDEALRQAEIEAQRYLEDPFPNRYSLDLHHGTINMPALTLSYMTCTAQYVAKHGERFMKDILARYRNNAAFRFLNSEDVRHSVFMKLVESYRLILHHDPDEVEDRLERYRSAREILDTVCEEKVKYAKAAIARRKAALLTDEELRDRLEWNVFTVVHQFSLSDLGLDGPMPQSAVAHRSALPETSRGAAAAATTSSGSGDALGEKTTTATELSSAAAAEMSGAMDAPEAPPRMLRPPQGFMVPPTFTPTFISSHLVSSTDPTAPLNRSKRGYDEMDENHRPRRHAPMRRGTDRFDDQRGSEHVGSNDVERRGGGTTAVTRDKHGYEGAQADASATDTEFERNVRPRREKAEGNER</sequence>
<dbReference type="EMBL" id="JABDHM010000031">
    <property type="protein sequence ID" value="KAF5221980.1"/>
    <property type="molecule type" value="Genomic_DNA"/>
</dbReference>
<protein>
    <recommendedName>
        <fullName evidence="2">SURP motif domain-containing protein</fullName>
    </recommendedName>
</protein>